<dbReference type="RefSeq" id="WP_379489005.1">
    <property type="nucleotide sequence ID" value="NZ_JBHLWK010000027.1"/>
</dbReference>
<dbReference type="EC" id="4.2.1.75" evidence="2"/>
<proteinExistence type="predicted"/>
<sequence length="239" mass="24062">MSEAPARVPLRVLVLRPEPGAAATHAAARARGLRAEAFPLFAVRPLAWQPVPPGDVDALLLGSANALRHGGAALAAYRGLPAYAVGETTALAARAAGLEVVAAGAGGLQTLVEGLAPRHRRLLRLAGRERVALTVPPGVSVTTREVYASEPLAPSPGLLAALSGPALALLHSGEAAARFAQVCEAAAIDRSQVALAAIGPRVAARAGTGWAALRCAAAPHDAALLALAVEMCQEAAPGQ</sequence>
<evidence type="ECO:0000259" key="1">
    <source>
        <dbReference type="Pfam" id="PF02602"/>
    </source>
</evidence>
<keyword evidence="2" id="KW-0456">Lyase</keyword>
<gene>
    <name evidence="2" type="ORF">ACFFJC_19130</name>
</gene>
<dbReference type="SUPFAM" id="SSF69618">
    <property type="entry name" value="HemD-like"/>
    <property type="match status" value="1"/>
</dbReference>
<feature type="domain" description="Tetrapyrrole biosynthesis uroporphyrinogen III synthase" evidence="1">
    <location>
        <begin position="24"/>
        <end position="225"/>
    </location>
</feature>
<keyword evidence="3" id="KW-1185">Reference proteome</keyword>
<dbReference type="Proteomes" id="UP001589798">
    <property type="component" value="Unassembled WGS sequence"/>
</dbReference>
<dbReference type="EMBL" id="JBHLWK010000027">
    <property type="protein sequence ID" value="MFC0206383.1"/>
    <property type="molecule type" value="Genomic_DNA"/>
</dbReference>
<reference evidence="2 3" key="1">
    <citation type="submission" date="2024-09" db="EMBL/GenBank/DDBJ databases">
        <authorList>
            <person name="Sun Q."/>
            <person name="Mori K."/>
        </authorList>
    </citation>
    <scope>NUCLEOTIDE SEQUENCE [LARGE SCALE GENOMIC DNA]</scope>
    <source>
        <strain evidence="2 3">CCM 7706</strain>
    </source>
</reference>
<dbReference type="CDD" id="cd06578">
    <property type="entry name" value="HemD"/>
    <property type="match status" value="1"/>
</dbReference>
<dbReference type="GO" id="GO:0004852">
    <property type="term" value="F:uroporphyrinogen-III synthase activity"/>
    <property type="evidence" value="ECO:0007669"/>
    <property type="project" value="UniProtKB-EC"/>
</dbReference>
<protein>
    <submittedName>
        <fullName evidence="2">Uroporphyrinogen-III synthase</fullName>
        <ecNumber evidence="2">4.2.1.75</ecNumber>
    </submittedName>
</protein>
<comment type="caution">
    <text evidence="2">The sequence shown here is derived from an EMBL/GenBank/DDBJ whole genome shotgun (WGS) entry which is preliminary data.</text>
</comment>
<dbReference type="InterPro" id="IPR036108">
    <property type="entry name" value="4pyrrol_syn_uPrphyn_synt_sf"/>
</dbReference>
<dbReference type="InterPro" id="IPR003754">
    <property type="entry name" value="4pyrrol_synth_uPrphyn_synth"/>
</dbReference>
<evidence type="ECO:0000313" key="2">
    <source>
        <dbReference type="EMBL" id="MFC0206383.1"/>
    </source>
</evidence>
<name>A0ABV6D188_9SPHN</name>
<organism evidence="2 3">
    <name type="scientific">Novosphingobium soli</name>
    <dbReference type="NCBI Taxonomy" id="574956"/>
    <lineage>
        <taxon>Bacteria</taxon>
        <taxon>Pseudomonadati</taxon>
        <taxon>Pseudomonadota</taxon>
        <taxon>Alphaproteobacteria</taxon>
        <taxon>Sphingomonadales</taxon>
        <taxon>Sphingomonadaceae</taxon>
        <taxon>Novosphingobium</taxon>
    </lineage>
</organism>
<accession>A0ABV6D188</accession>
<dbReference type="Gene3D" id="3.40.50.10090">
    <property type="match status" value="2"/>
</dbReference>
<dbReference type="Pfam" id="PF02602">
    <property type="entry name" value="HEM4"/>
    <property type="match status" value="1"/>
</dbReference>
<evidence type="ECO:0000313" key="3">
    <source>
        <dbReference type="Proteomes" id="UP001589798"/>
    </source>
</evidence>